<reference evidence="2" key="1">
    <citation type="submission" date="2014-09" db="EMBL/GenBank/DDBJ databases">
        <authorList>
            <person name="Sharma Rahul"/>
            <person name="Thines Marco"/>
        </authorList>
    </citation>
    <scope>NUCLEOTIDE SEQUENCE [LARGE SCALE GENOMIC DNA]</scope>
</reference>
<dbReference type="RefSeq" id="XP_024572925.1">
    <property type="nucleotide sequence ID" value="XM_024721783.1"/>
</dbReference>
<evidence type="ECO:0000313" key="1">
    <source>
        <dbReference type="EMBL" id="CEG36556.1"/>
    </source>
</evidence>
<dbReference type="EMBL" id="CCYD01000207">
    <property type="protein sequence ID" value="CEG36556.1"/>
    <property type="molecule type" value="Genomic_DNA"/>
</dbReference>
<organism evidence="1 2">
    <name type="scientific">Plasmopara halstedii</name>
    <name type="common">Downy mildew of sunflower</name>
    <dbReference type="NCBI Taxonomy" id="4781"/>
    <lineage>
        <taxon>Eukaryota</taxon>
        <taxon>Sar</taxon>
        <taxon>Stramenopiles</taxon>
        <taxon>Oomycota</taxon>
        <taxon>Peronosporomycetes</taxon>
        <taxon>Peronosporales</taxon>
        <taxon>Peronosporaceae</taxon>
        <taxon>Plasmopara</taxon>
    </lineage>
</organism>
<evidence type="ECO:0000313" key="2">
    <source>
        <dbReference type="Proteomes" id="UP000054928"/>
    </source>
</evidence>
<proteinExistence type="predicted"/>
<dbReference type="Proteomes" id="UP000054928">
    <property type="component" value="Unassembled WGS sequence"/>
</dbReference>
<sequence length="75" mass="9097">MVPYRSVIQWTLQEENSECKSYSRAIQDVDVLTDHADLEMELKRDLRSYNLVRERKCIDLGKHDVDEMLYLMWKF</sequence>
<accession>A0A0P1A8Q6</accession>
<protein>
    <submittedName>
        <fullName evidence="1">Uncharacterized protein</fullName>
    </submittedName>
</protein>
<name>A0A0P1A8Q6_PLAHL</name>
<dbReference type="AlphaFoldDB" id="A0A0P1A8Q6"/>
<dbReference type="GeneID" id="36398159"/>
<keyword evidence="2" id="KW-1185">Reference proteome</keyword>